<keyword evidence="7" id="KW-0630">Potassium</keyword>
<evidence type="ECO:0000313" key="13">
    <source>
        <dbReference type="EMBL" id="KAG5185632.1"/>
    </source>
</evidence>
<evidence type="ECO:0000256" key="11">
    <source>
        <dbReference type="ARBA" id="ARBA00023303"/>
    </source>
</evidence>
<evidence type="ECO:0000313" key="14">
    <source>
        <dbReference type="Proteomes" id="UP000664859"/>
    </source>
</evidence>
<keyword evidence="3" id="KW-0813">Transport</keyword>
<comment type="subcellular location">
    <subcellularLocation>
        <location evidence="1">Endomembrane system</location>
        <topology evidence="1">Multi-pass membrane protein</topology>
    </subcellularLocation>
</comment>
<keyword evidence="6" id="KW-0631">Potassium channel</keyword>
<dbReference type="EMBL" id="JAFCMP010000124">
    <property type="protein sequence ID" value="KAG5185632.1"/>
    <property type="molecule type" value="Genomic_DNA"/>
</dbReference>
<evidence type="ECO:0000256" key="7">
    <source>
        <dbReference type="ARBA" id="ARBA00022958"/>
    </source>
</evidence>
<evidence type="ECO:0000256" key="4">
    <source>
        <dbReference type="ARBA" id="ARBA00022538"/>
    </source>
</evidence>
<evidence type="ECO:0000256" key="5">
    <source>
        <dbReference type="ARBA" id="ARBA00022692"/>
    </source>
</evidence>
<keyword evidence="4" id="KW-0633">Potassium transport</keyword>
<feature type="transmembrane region" description="Helical" evidence="12">
    <location>
        <begin position="103"/>
        <end position="121"/>
    </location>
</feature>
<feature type="transmembrane region" description="Helical" evidence="12">
    <location>
        <begin position="78"/>
        <end position="96"/>
    </location>
</feature>
<evidence type="ECO:0000256" key="10">
    <source>
        <dbReference type="ARBA" id="ARBA00023136"/>
    </source>
</evidence>
<dbReference type="Proteomes" id="UP000664859">
    <property type="component" value="Unassembled WGS sequence"/>
</dbReference>
<evidence type="ECO:0000256" key="1">
    <source>
        <dbReference type="ARBA" id="ARBA00004127"/>
    </source>
</evidence>
<dbReference type="Pfam" id="PF05197">
    <property type="entry name" value="TRIC"/>
    <property type="match status" value="1"/>
</dbReference>
<feature type="transmembrane region" description="Helical" evidence="12">
    <location>
        <begin position="28"/>
        <end position="46"/>
    </location>
</feature>
<keyword evidence="11" id="KW-0407">Ion channel</keyword>
<evidence type="ECO:0000256" key="2">
    <source>
        <dbReference type="ARBA" id="ARBA00005766"/>
    </source>
</evidence>
<feature type="transmembrane region" description="Helical" evidence="12">
    <location>
        <begin position="127"/>
        <end position="148"/>
    </location>
</feature>
<dbReference type="InterPro" id="IPR007866">
    <property type="entry name" value="TRIC_channel"/>
</dbReference>
<dbReference type="GO" id="GO:0005267">
    <property type="term" value="F:potassium channel activity"/>
    <property type="evidence" value="ECO:0007669"/>
    <property type="project" value="UniProtKB-KW"/>
</dbReference>
<evidence type="ECO:0000256" key="6">
    <source>
        <dbReference type="ARBA" id="ARBA00022826"/>
    </source>
</evidence>
<dbReference type="AlphaFoldDB" id="A0A835Z4Q5"/>
<keyword evidence="9" id="KW-0406">Ion transport</keyword>
<comment type="similarity">
    <text evidence="2">Belongs to the TMEM38 family.</text>
</comment>
<comment type="caution">
    <text evidence="13">The sequence shown here is derived from an EMBL/GenBank/DDBJ whole genome shotgun (WGS) entry which is preliminary data.</text>
</comment>
<sequence>MHTNLSAHHHHLFCSYRQVRAAGRRREWLESIVLVTLTAFGGHLLAQTLLREPPDLITCDTYLPLILASWYLVNHSPFNAIPALLAMPVVHQLAVVLMESHRAAVLCAVVTAAAGSLRAAGSAPNAPALPFFGPIIAGAVSACGGLFFPPDRGLRSLREGVPWPLQSALYAATFYHLAVHEQGPLGRFLRHYVLGAAVDAAAARAAVAALFSICGALQTAFGPSFNALAPLHAAVYAL</sequence>
<keyword evidence="5 12" id="KW-0812">Transmembrane</keyword>
<dbReference type="GO" id="GO:0016020">
    <property type="term" value="C:membrane"/>
    <property type="evidence" value="ECO:0007669"/>
    <property type="project" value="InterPro"/>
</dbReference>
<keyword evidence="14" id="KW-1185">Reference proteome</keyword>
<keyword evidence="8 12" id="KW-1133">Transmembrane helix</keyword>
<reference evidence="13" key="1">
    <citation type="submission" date="2021-02" db="EMBL/GenBank/DDBJ databases">
        <title>First Annotated Genome of the Yellow-green Alga Tribonema minus.</title>
        <authorList>
            <person name="Mahan K.M."/>
        </authorList>
    </citation>
    <scope>NUCLEOTIDE SEQUENCE</scope>
    <source>
        <strain evidence="13">UTEX B ZZ1240</strain>
    </source>
</reference>
<accession>A0A835Z4Q5</accession>
<protein>
    <submittedName>
        <fullName evidence="13">Uncharacterized protein</fullName>
    </submittedName>
</protein>
<keyword evidence="10 12" id="KW-0472">Membrane</keyword>
<dbReference type="GO" id="GO:0042802">
    <property type="term" value="F:identical protein binding"/>
    <property type="evidence" value="ECO:0007669"/>
    <property type="project" value="InterPro"/>
</dbReference>
<organism evidence="13 14">
    <name type="scientific">Tribonema minus</name>
    <dbReference type="NCBI Taxonomy" id="303371"/>
    <lineage>
        <taxon>Eukaryota</taxon>
        <taxon>Sar</taxon>
        <taxon>Stramenopiles</taxon>
        <taxon>Ochrophyta</taxon>
        <taxon>PX clade</taxon>
        <taxon>Xanthophyceae</taxon>
        <taxon>Tribonematales</taxon>
        <taxon>Tribonemataceae</taxon>
        <taxon>Tribonema</taxon>
    </lineage>
</organism>
<evidence type="ECO:0000256" key="9">
    <source>
        <dbReference type="ARBA" id="ARBA00023065"/>
    </source>
</evidence>
<evidence type="ECO:0000256" key="3">
    <source>
        <dbReference type="ARBA" id="ARBA00022448"/>
    </source>
</evidence>
<feature type="non-terminal residue" evidence="13">
    <location>
        <position position="238"/>
    </location>
</feature>
<gene>
    <name evidence="13" type="ORF">JKP88DRAFT_162535</name>
</gene>
<evidence type="ECO:0000256" key="12">
    <source>
        <dbReference type="SAM" id="Phobius"/>
    </source>
</evidence>
<dbReference type="GO" id="GO:0012505">
    <property type="term" value="C:endomembrane system"/>
    <property type="evidence" value="ECO:0007669"/>
    <property type="project" value="UniProtKB-SubCell"/>
</dbReference>
<proteinExistence type="inferred from homology"/>
<evidence type="ECO:0000256" key="8">
    <source>
        <dbReference type="ARBA" id="ARBA00022989"/>
    </source>
</evidence>
<name>A0A835Z4Q5_9STRA</name>